<evidence type="ECO:0000256" key="3">
    <source>
        <dbReference type="ARBA" id="ARBA00022692"/>
    </source>
</evidence>
<keyword evidence="5 7" id="KW-0472">Membrane</keyword>
<evidence type="ECO:0000256" key="5">
    <source>
        <dbReference type="ARBA" id="ARBA00023136"/>
    </source>
</evidence>
<dbReference type="InterPro" id="IPR018076">
    <property type="entry name" value="T2SS_GspF_dom"/>
</dbReference>
<comment type="subcellular location">
    <subcellularLocation>
        <location evidence="1">Cell membrane</location>
        <topology evidence="1">Multi-pass membrane protein</topology>
    </subcellularLocation>
</comment>
<evidence type="ECO:0000256" key="1">
    <source>
        <dbReference type="ARBA" id="ARBA00004651"/>
    </source>
</evidence>
<dbReference type="Pfam" id="PF00482">
    <property type="entry name" value="T2SSF"/>
    <property type="match status" value="1"/>
</dbReference>
<comment type="caution">
    <text evidence="9">The sequence shown here is derived from an EMBL/GenBank/DDBJ whole genome shotgun (WGS) entry which is preliminary data.</text>
</comment>
<evidence type="ECO:0000256" key="2">
    <source>
        <dbReference type="ARBA" id="ARBA00022475"/>
    </source>
</evidence>
<evidence type="ECO:0000259" key="8">
    <source>
        <dbReference type="Pfam" id="PF00482"/>
    </source>
</evidence>
<evidence type="ECO:0000256" key="4">
    <source>
        <dbReference type="ARBA" id="ARBA00022989"/>
    </source>
</evidence>
<dbReference type="EMBL" id="JBAKFJ010000001">
    <property type="protein sequence ID" value="MEX0386326.1"/>
    <property type="molecule type" value="Genomic_DNA"/>
</dbReference>
<feature type="transmembrane region" description="Helical" evidence="7">
    <location>
        <begin position="70"/>
        <end position="89"/>
    </location>
</feature>
<dbReference type="Proteomes" id="UP001556653">
    <property type="component" value="Unassembled WGS sequence"/>
</dbReference>
<evidence type="ECO:0000256" key="7">
    <source>
        <dbReference type="SAM" id="Phobius"/>
    </source>
</evidence>
<gene>
    <name evidence="9" type="ORF">V6X64_04850</name>
</gene>
<proteinExistence type="predicted"/>
<evidence type="ECO:0000256" key="6">
    <source>
        <dbReference type="SAM" id="Coils"/>
    </source>
</evidence>
<accession>A0ABV3S865</accession>
<feature type="transmembrane region" description="Helical" evidence="7">
    <location>
        <begin position="268"/>
        <end position="287"/>
    </location>
</feature>
<keyword evidence="2" id="KW-1003">Cell membrane</keyword>
<keyword evidence="4 7" id="KW-1133">Transmembrane helix</keyword>
<dbReference type="RefSeq" id="WP_367966802.1">
    <property type="nucleotide sequence ID" value="NZ_JBAKFI010000001.1"/>
</dbReference>
<dbReference type="Gene3D" id="1.20.81.30">
    <property type="entry name" value="Type II secretion system (T2SS), domain F"/>
    <property type="match status" value="1"/>
</dbReference>
<protein>
    <submittedName>
        <fullName evidence="9">Type II secretion system F family protein</fullName>
    </submittedName>
</protein>
<evidence type="ECO:0000313" key="10">
    <source>
        <dbReference type="Proteomes" id="UP001556653"/>
    </source>
</evidence>
<feature type="transmembrane region" description="Helical" evidence="7">
    <location>
        <begin position="95"/>
        <end position="112"/>
    </location>
</feature>
<dbReference type="PANTHER" id="PTHR35007">
    <property type="entry name" value="INTEGRAL MEMBRANE PROTEIN-RELATED"/>
    <property type="match status" value="1"/>
</dbReference>
<feature type="coiled-coil region" evidence="6">
    <location>
        <begin position="206"/>
        <end position="233"/>
    </location>
</feature>
<feature type="transmembrane region" description="Helical" evidence="7">
    <location>
        <begin position="240"/>
        <end position="256"/>
    </location>
</feature>
<dbReference type="PANTHER" id="PTHR35007:SF1">
    <property type="entry name" value="PILUS ASSEMBLY PROTEIN"/>
    <property type="match status" value="1"/>
</dbReference>
<sequence length="295" mass="31808">MNHPPCPRTLEGMEMPALSSLAGLFLGAALAFLALALGLAPALQRYHRYVADTAQGDLRAQFVDLAPRRLLTLALGLGASIGAGVSVLLPWPIAVAAGLGGLGLPRLAVVVIRRRRQRAIIRQLPDAMQALAGSLRAGTNISRALELVSRRYSAPLGEEFSLMLSRQRLGEDMDSVLAAFVNRTPTEETRLFRNAVLISHRVGGDLADTLETLASTLRERAQVEERIDALTAMGRMQGRVMCLLPAGIGGMLYLQQPAMMQRLFTDPVGWVVLGLVSVMMTLAVISIRRLVAIDV</sequence>
<keyword evidence="3 7" id="KW-0812">Transmembrane</keyword>
<evidence type="ECO:0000313" key="9">
    <source>
        <dbReference type="EMBL" id="MEX0386326.1"/>
    </source>
</evidence>
<keyword evidence="6" id="KW-0175">Coiled coil</keyword>
<organism evidence="9 10">
    <name type="scientific">Spiribacter onubensis</name>
    <dbReference type="NCBI Taxonomy" id="3122420"/>
    <lineage>
        <taxon>Bacteria</taxon>
        <taxon>Pseudomonadati</taxon>
        <taxon>Pseudomonadota</taxon>
        <taxon>Gammaproteobacteria</taxon>
        <taxon>Chromatiales</taxon>
        <taxon>Ectothiorhodospiraceae</taxon>
        <taxon>Spiribacter</taxon>
    </lineage>
</organism>
<feature type="transmembrane region" description="Helical" evidence="7">
    <location>
        <begin position="20"/>
        <end position="40"/>
    </location>
</feature>
<feature type="domain" description="Type II secretion system protein GspF" evidence="8">
    <location>
        <begin position="129"/>
        <end position="253"/>
    </location>
</feature>
<name>A0ABV3S865_9GAMM</name>
<keyword evidence="10" id="KW-1185">Reference proteome</keyword>
<reference evidence="9 10" key="1">
    <citation type="submission" date="2024-02" db="EMBL/GenBank/DDBJ databases">
        <title>New especies of Spiribacter isolated from saline water.</title>
        <authorList>
            <person name="Leon M.J."/>
            <person name="De La Haba R."/>
            <person name="Sanchez-Porro C."/>
            <person name="Ventosa A."/>
        </authorList>
    </citation>
    <scope>NUCLEOTIDE SEQUENCE [LARGE SCALE GENOMIC DNA]</scope>
    <source>
        <strain evidence="10">ag22IC4-227</strain>
    </source>
</reference>
<dbReference type="InterPro" id="IPR042094">
    <property type="entry name" value="T2SS_GspF_sf"/>
</dbReference>